<evidence type="ECO:0000313" key="2">
    <source>
        <dbReference type="Proteomes" id="UP000712600"/>
    </source>
</evidence>
<sequence length="59" mass="6804">MLMMTIKKKKKRRSCNLCVQFDTSINLTTDSEGNRLRISTADPKEQHRFSSCCKGGDFF</sequence>
<gene>
    <name evidence="1" type="ORF">F2Q69_00018961</name>
</gene>
<protein>
    <submittedName>
        <fullName evidence="1">Uncharacterized protein</fullName>
    </submittedName>
</protein>
<dbReference type="Proteomes" id="UP000712600">
    <property type="component" value="Unassembled WGS sequence"/>
</dbReference>
<dbReference type="AlphaFoldDB" id="A0A8S9QQF7"/>
<accession>A0A8S9QQF7</accession>
<reference evidence="1" key="1">
    <citation type="submission" date="2019-12" db="EMBL/GenBank/DDBJ databases">
        <title>Genome sequencing and annotation of Brassica cretica.</title>
        <authorList>
            <person name="Studholme D.J."/>
            <person name="Sarris P."/>
        </authorList>
    </citation>
    <scope>NUCLEOTIDE SEQUENCE</scope>
    <source>
        <strain evidence="1">PFS-109/04</strain>
        <tissue evidence="1">Leaf</tissue>
    </source>
</reference>
<comment type="caution">
    <text evidence="1">The sequence shown here is derived from an EMBL/GenBank/DDBJ whole genome shotgun (WGS) entry which is preliminary data.</text>
</comment>
<proteinExistence type="predicted"/>
<dbReference type="EMBL" id="QGKX02001290">
    <property type="protein sequence ID" value="KAF3542113.1"/>
    <property type="molecule type" value="Genomic_DNA"/>
</dbReference>
<evidence type="ECO:0000313" key="1">
    <source>
        <dbReference type="EMBL" id="KAF3542113.1"/>
    </source>
</evidence>
<organism evidence="1 2">
    <name type="scientific">Brassica cretica</name>
    <name type="common">Mustard</name>
    <dbReference type="NCBI Taxonomy" id="69181"/>
    <lineage>
        <taxon>Eukaryota</taxon>
        <taxon>Viridiplantae</taxon>
        <taxon>Streptophyta</taxon>
        <taxon>Embryophyta</taxon>
        <taxon>Tracheophyta</taxon>
        <taxon>Spermatophyta</taxon>
        <taxon>Magnoliopsida</taxon>
        <taxon>eudicotyledons</taxon>
        <taxon>Gunneridae</taxon>
        <taxon>Pentapetalae</taxon>
        <taxon>rosids</taxon>
        <taxon>malvids</taxon>
        <taxon>Brassicales</taxon>
        <taxon>Brassicaceae</taxon>
        <taxon>Brassiceae</taxon>
        <taxon>Brassica</taxon>
    </lineage>
</organism>
<name>A0A8S9QQF7_BRACR</name>